<dbReference type="AlphaFoldDB" id="J3JD81"/>
<evidence type="ECO:0000256" key="1">
    <source>
        <dbReference type="SAM" id="Phobius"/>
    </source>
</evidence>
<dbReference type="OrthoDB" id="82282at2157"/>
<comment type="caution">
    <text evidence="3">The sequence shown here is derived from an EMBL/GenBank/DDBJ whole genome shotgun (WGS) entry which is preliminary data.</text>
</comment>
<evidence type="ECO:0000313" key="4">
    <source>
        <dbReference type="Proteomes" id="UP000007813"/>
    </source>
</evidence>
<dbReference type="eggNOG" id="arCOG02884">
    <property type="taxonomic scope" value="Archaea"/>
</dbReference>
<feature type="domain" description="DUF1616" evidence="2">
    <location>
        <begin position="8"/>
        <end position="325"/>
    </location>
</feature>
<sequence length="327" mass="35622">MTGDLLVVALWTLGATFAVLVAGLEQSLLRTVLVAPLILIFPGYALLEVLFPERPQPSGTTDRSLDSAGARQTVDESSTTSLDGIERVTLAVVVNLGLVPLVAFVANYTPYGLTLQSVMTAITSVTLVFLLIGFFRRLRVSPDRRPRGVLARTPARLSRFLVGDQSSPGNRPLVPRTNAQRLFNLLLVVSLLVLAGSVGYAALTPPGDDNGFTETYLVTQTETGDYSSEALPRNFTVGESQRLLVALGNHEHERTTYTIVTTLDGRELSRTEVTVDDGETEYVEREITPQQAGDERSLQFFVYKGDAPETPSSKTAYQTADLWITVE</sequence>
<protein>
    <recommendedName>
        <fullName evidence="2">DUF1616 domain-containing protein</fullName>
    </recommendedName>
</protein>
<dbReference type="Proteomes" id="UP000007813">
    <property type="component" value="Unassembled WGS sequence"/>
</dbReference>
<dbReference type="InterPro" id="IPR014495">
    <property type="entry name" value="UCP018671"/>
</dbReference>
<keyword evidence="1" id="KW-0472">Membrane</keyword>
<feature type="transmembrane region" description="Helical" evidence="1">
    <location>
        <begin position="114"/>
        <end position="135"/>
    </location>
</feature>
<evidence type="ECO:0000313" key="3">
    <source>
        <dbReference type="EMBL" id="EJN57256.1"/>
    </source>
</evidence>
<name>J3JD81_9EURY</name>
<organism evidence="3 4">
    <name type="scientific">Halogranum salarium B-1</name>
    <dbReference type="NCBI Taxonomy" id="1210908"/>
    <lineage>
        <taxon>Archaea</taxon>
        <taxon>Methanobacteriati</taxon>
        <taxon>Methanobacteriota</taxon>
        <taxon>Stenosarchaea group</taxon>
        <taxon>Halobacteria</taxon>
        <taxon>Halobacteriales</taxon>
        <taxon>Haloferacaceae</taxon>
    </lineage>
</organism>
<reference evidence="3 4" key="1">
    <citation type="journal article" date="2012" name="J. Bacteriol.">
        <title>Draft Genome Sequence of the Extremely Halophilic Archaeon Halogranum salarium B-1T.</title>
        <authorList>
            <person name="Kim K.K."/>
            <person name="Lee K.C."/>
            <person name="Lee J.S."/>
        </authorList>
    </citation>
    <scope>NUCLEOTIDE SEQUENCE [LARGE SCALE GENOMIC DNA]</scope>
    <source>
        <strain evidence="3 4">B-1</strain>
    </source>
</reference>
<evidence type="ECO:0000259" key="2">
    <source>
        <dbReference type="Pfam" id="PF07760"/>
    </source>
</evidence>
<dbReference type="Pfam" id="PF07760">
    <property type="entry name" value="DUF1616"/>
    <property type="match status" value="1"/>
</dbReference>
<dbReference type="PIRSF" id="PIRSF018671">
    <property type="entry name" value="UCP018671"/>
    <property type="match status" value="1"/>
</dbReference>
<feature type="transmembrane region" description="Helical" evidence="1">
    <location>
        <begin position="28"/>
        <end position="47"/>
    </location>
</feature>
<gene>
    <name evidence="3" type="ORF">HSB1_46420</name>
</gene>
<dbReference type="RefSeq" id="WP_009378017.1">
    <property type="nucleotide sequence ID" value="NZ_ALJD01000016.1"/>
</dbReference>
<feature type="transmembrane region" description="Helical" evidence="1">
    <location>
        <begin position="88"/>
        <end position="108"/>
    </location>
</feature>
<accession>J3JD81</accession>
<keyword evidence="1" id="KW-0812">Transmembrane</keyword>
<proteinExistence type="predicted"/>
<dbReference type="InterPro" id="IPR011674">
    <property type="entry name" value="DUF1616"/>
</dbReference>
<keyword evidence="1" id="KW-1133">Transmembrane helix</keyword>
<dbReference type="EMBL" id="ALJD01000016">
    <property type="protein sequence ID" value="EJN57256.1"/>
    <property type="molecule type" value="Genomic_DNA"/>
</dbReference>
<feature type="transmembrane region" description="Helical" evidence="1">
    <location>
        <begin position="182"/>
        <end position="203"/>
    </location>
</feature>